<dbReference type="InterPro" id="IPR009078">
    <property type="entry name" value="Ferritin-like_SF"/>
</dbReference>
<evidence type="ECO:0000313" key="1">
    <source>
        <dbReference type="EMBL" id="CAA9489153.1"/>
    </source>
</evidence>
<dbReference type="InterPro" id="IPR010287">
    <property type="entry name" value="DUF892_YciF-like"/>
</dbReference>
<dbReference type="CDD" id="cd00657">
    <property type="entry name" value="Ferritin_like"/>
    <property type="match status" value="1"/>
</dbReference>
<dbReference type="SUPFAM" id="SSF47240">
    <property type="entry name" value="Ferritin-like"/>
    <property type="match status" value="1"/>
</dbReference>
<dbReference type="Gene3D" id="1.20.1260.10">
    <property type="match status" value="1"/>
</dbReference>
<dbReference type="Pfam" id="PF05974">
    <property type="entry name" value="DUF892"/>
    <property type="match status" value="1"/>
</dbReference>
<organism evidence="1">
    <name type="scientific">uncultured Solirubrobacterales bacterium</name>
    <dbReference type="NCBI Taxonomy" id="768556"/>
    <lineage>
        <taxon>Bacteria</taxon>
        <taxon>Bacillati</taxon>
        <taxon>Actinomycetota</taxon>
        <taxon>Thermoleophilia</taxon>
        <taxon>Solirubrobacterales</taxon>
        <taxon>environmental samples</taxon>
    </lineage>
</organism>
<dbReference type="AlphaFoldDB" id="A0A6J4SAD8"/>
<reference evidence="1" key="1">
    <citation type="submission" date="2020-02" db="EMBL/GenBank/DDBJ databases">
        <authorList>
            <person name="Meier V. D."/>
        </authorList>
    </citation>
    <scope>NUCLEOTIDE SEQUENCE</scope>
    <source>
        <strain evidence="1">AVDCRST_MAG17</strain>
    </source>
</reference>
<accession>A0A6J4SAD8</accession>
<proteinExistence type="predicted"/>
<sequence length="182" mass="19388">MAATVHEQLVKYLTEAHAMEEQSVELLDKGAGIAGDEEIARIYRAHHMQSQEHKEHILKRLQAHGESPSKVLDVAMKAGALGVGGVALAAPDTPVKLAAAAFAYENLEVASYRVLRSLAERAGDTETVSVVDRILEQEEAAAELVAGTFDRALEVTLGEPAVSPLIPVTPIGKPSDRPPEAP</sequence>
<name>A0A6J4SAD8_9ACTN</name>
<dbReference type="EMBL" id="CADCVV010000049">
    <property type="protein sequence ID" value="CAA9489153.1"/>
    <property type="molecule type" value="Genomic_DNA"/>
</dbReference>
<protein>
    <submittedName>
        <fullName evidence="1">Uncharacterized protein</fullName>
    </submittedName>
</protein>
<dbReference type="InterPro" id="IPR012347">
    <property type="entry name" value="Ferritin-like"/>
</dbReference>
<gene>
    <name evidence="1" type="ORF">AVDCRST_MAG17-667</name>
</gene>